<evidence type="ECO:0000313" key="4">
    <source>
        <dbReference type="Proteomes" id="UP000236291"/>
    </source>
</evidence>
<dbReference type="InterPro" id="IPR036397">
    <property type="entry name" value="RNaseH_sf"/>
</dbReference>
<gene>
    <name evidence="3" type="ORF">L195_g014602</name>
</gene>
<dbReference type="InterPro" id="IPR002156">
    <property type="entry name" value="RNaseH_domain"/>
</dbReference>
<name>A0A2K3PRD7_TRIPR</name>
<sequence>MLGPDVLIWKGDMNGLYSVKSGYNMVMNMKQGTDDNNGGRDWFCVWNAHVPPKVRSLIWRIARNCLPTRLRLNERHVPCPINCEICNDSVESDWHLLFQCDTSIQSWQTEGLWPQIRDRVQRMNSAIEVVLDICSREVEAVVNRFMIIVWGLWHNRNEWIWNQKQMNPDQINHWTKARWSEWNAAQQRRVTADATEYSSVHRRWVKPITGELKCNVDAAFHHSIDKTSYGCCLRDSNGDFIQALSGWCNPELSVCEGEALGMWQVMSWVQNLGWSKVIFESDSKTLVDAVNSKSVGGSEFHVLVSNIRTLLSLNNNFEVKFIRRQANMVVAHSLAKVAISNASWQSFDFIPLCIHRYLINDMS</sequence>
<organism evidence="3 4">
    <name type="scientific">Trifolium pratense</name>
    <name type="common">Red clover</name>
    <dbReference type="NCBI Taxonomy" id="57577"/>
    <lineage>
        <taxon>Eukaryota</taxon>
        <taxon>Viridiplantae</taxon>
        <taxon>Streptophyta</taxon>
        <taxon>Embryophyta</taxon>
        <taxon>Tracheophyta</taxon>
        <taxon>Spermatophyta</taxon>
        <taxon>Magnoliopsida</taxon>
        <taxon>eudicotyledons</taxon>
        <taxon>Gunneridae</taxon>
        <taxon>Pentapetalae</taxon>
        <taxon>rosids</taxon>
        <taxon>fabids</taxon>
        <taxon>Fabales</taxon>
        <taxon>Fabaceae</taxon>
        <taxon>Papilionoideae</taxon>
        <taxon>50 kb inversion clade</taxon>
        <taxon>NPAAA clade</taxon>
        <taxon>Hologalegina</taxon>
        <taxon>IRL clade</taxon>
        <taxon>Trifolieae</taxon>
        <taxon>Trifolium</taxon>
    </lineage>
</organism>
<evidence type="ECO:0000313" key="3">
    <source>
        <dbReference type="EMBL" id="PNY17850.1"/>
    </source>
</evidence>
<reference evidence="3 4" key="1">
    <citation type="journal article" date="2014" name="Am. J. Bot.">
        <title>Genome assembly and annotation for red clover (Trifolium pratense; Fabaceae).</title>
        <authorList>
            <person name="Istvanek J."/>
            <person name="Jaros M."/>
            <person name="Krenek A."/>
            <person name="Repkova J."/>
        </authorList>
    </citation>
    <scope>NUCLEOTIDE SEQUENCE [LARGE SCALE GENOMIC DNA]</scope>
    <source>
        <strain evidence="4">cv. Tatra</strain>
        <tissue evidence="3">Young leaves</tissue>
    </source>
</reference>
<dbReference type="Gene3D" id="3.30.420.10">
    <property type="entry name" value="Ribonuclease H-like superfamily/Ribonuclease H"/>
    <property type="match status" value="1"/>
</dbReference>
<dbReference type="InterPro" id="IPR052929">
    <property type="entry name" value="RNase_H-like_EbsB-rel"/>
</dbReference>
<feature type="domain" description="Reverse transcriptase zinc-binding" evidence="2">
    <location>
        <begin position="17"/>
        <end position="107"/>
    </location>
</feature>
<dbReference type="CDD" id="cd06222">
    <property type="entry name" value="RNase_H_like"/>
    <property type="match status" value="1"/>
</dbReference>
<dbReference type="SUPFAM" id="SSF53098">
    <property type="entry name" value="Ribonuclease H-like"/>
    <property type="match status" value="1"/>
</dbReference>
<dbReference type="InterPro" id="IPR026960">
    <property type="entry name" value="RVT-Znf"/>
</dbReference>
<dbReference type="Pfam" id="PF13456">
    <property type="entry name" value="RVT_3"/>
    <property type="match status" value="1"/>
</dbReference>
<dbReference type="PANTHER" id="PTHR47074:SF48">
    <property type="entry name" value="POLYNUCLEOTIDYL TRANSFERASE, RIBONUCLEASE H-LIKE SUPERFAMILY PROTEIN"/>
    <property type="match status" value="1"/>
</dbReference>
<reference evidence="3 4" key="2">
    <citation type="journal article" date="2017" name="Front. Plant Sci.">
        <title>Gene Classification and Mining of Molecular Markers Useful in Red Clover (Trifolium pratense) Breeding.</title>
        <authorList>
            <person name="Istvanek J."/>
            <person name="Dluhosova J."/>
            <person name="Dluhos P."/>
            <person name="Patkova L."/>
            <person name="Nedelnik J."/>
            <person name="Repkova J."/>
        </authorList>
    </citation>
    <scope>NUCLEOTIDE SEQUENCE [LARGE SCALE GENOMIC DNA]</scope>
    <source>
        <strain evidence="4">cv. Tatra</strain>
        <tissue evidence="3">Young leaves</tissue>
    </source>
</reference>
<dbReference type="Pfam" id="PF13966">
    <property type="entry name" value="zf-RVT"/>
    <property type="match status" value="1"/>
</dbReference>
<dbReference type="GO" id="GO:0004523">
    <property type="term" value="F:RNA-DNA hybrid ribonuclease activity"/>
    <property type="evidence" value="ECO:0007669"/>
    <property type="project" value="InterPro"/>
</dbReference>
<protein>
    <submittedName>
        <fullName evidence="3">Ribonuclease H</fullName>
    </submittedName>
</protein>
<dbReference type="InterPro" id="IPR044730">
    <property type="entry name" value="RNase_H-like_dom_plant"/>
</dbReference>
<dbReference type="EMBL" id="ASHM01009725">
    <property type="protein sequence ID" value="PNY17850.1"/>
    <property type="molecule type" value="Genomic_DNA"/>
</dbReference>
<evidence type="ECO:0000259" key="1">
    <source>
        <dbReference type="Pfam" id="PF13456"/>
    </source>
</evidence>
<accession>A0A2K3PRD7</accession>
<evidence type="ECO:0000259" key="2">
    <source>
        <dbReference type="Pfam" id="PF13966"/>
    </source>
</evidence>
<dbReference type="GO" id="GO:0003676">
    <property type="term" value="F:nucleic acid binding"/>
    <property type="evidence" value="ECO:0007669"/>
    <property type="project" value="InterPro"/>
</dbReference>
<comment type="caution">
    <text evidence="3">The sequence shown here is derived from an EMBL/GenBank/DDBJ whole genome shotgun (WGS) entry which is preliminary data.</text>
</comment>
<dbReference type="InterPro" id="IPR012337">
    <property type="entry name" value="RNaseH-like_sf"/>
</dbReference>
<dbReference type="PANTHER" id="PTHR47074">
    <property type="entry name" value="BNAC02G40300D PROTEIN"/>
    <property type="match status" value="1"/>
</dbReference>
<dbReference type="STRING" id="57577.A0A2K3PRD7"/>
<dbReference type="ExpressionAtlas" id="A0A2K3PRD7">
    <property type="expression patterns" value="baseline"/>
</dbReference>
<dbReference type="Proteomes" id="UP000236291">
    <property type="component" value="Unassembled WGS sequence"/>
</dbReference>
<feature type="domain" description="RNase H type-1" evidence="1">
    <location>
        <begin position="215"/>
        <end position="337"/>
    </location>
</feature>
<proteinExistence type="predicted"/>
<dbReference type="AlphaFoldDB" id="A0A2K3PRD7"/>